<dbReference type="Proteomes" id="UP001596058">
    <property type="component" value="Unassembled WGS sequence"/>
</dbReference>
<evidence type="ECO:0000313" key="4">
    <source>
        <dbReference type="Proteomes" id="UP001596058"/>
    </source>
</evidence>
<dbReference type="EMBL" id="JBHSPA010000026">
    <property type="protein sequence ID" value="MFC5826555.1"/>
    <property type="molecule type" value="Genomic_DNA"/>
</dbReference>
<evidence type="ECO:0000259" key="2">
    <source>
        <dbReference type="Pfam" id="PF26604"/>
    </source>
</evidence>
<feature type="domain" description="CBU-0592-like" evidence="2">
    <location>
        <begin position="6"/>
        <end position="78"/>
    </location>
</feature>
<feature type="transmembrane region" description="Helical" evidence="1">
    <location>
        <begin position="54"/>
        <end position="74"/>
    </location>
</feature>
<comment type="caution">
    <text evidence="3">The sequence shown here is derived from an EMBL/GenBank/DDBJ whole genome shotgun (WGS) entry which is preliminary data.</text>
</comment>
<dbReference type="InterPro" id="IPR058058">
    <property type="entry name" value="CBU_0592-like"/>
</dbReference>
<proteinExistence type="predicted"/>
<gene>
    <name evidence="3" type="ORF">ACFPZ3_22025</name>
</gene>
<protein>
    <recommendedName>
        <fullName evidence="2">CBU-0592-like domain-containing protein</fullName>
    </recommendedName>
</protein>
<evidence type="ECO:0000313" key="3">
    <source>
        <dbReference type="EMBL" id="MFC5826555.1"/>
    </source>
</evidence>
<dbReference type="RefSeq" id="WP_379516070.1">
    <property type="nucleotide sequence ID" value="NZ_JBHSPA010000026.1"/>
</dbReference>
<reference evidence="4" key="1">
    <citation type="journal article" date="2019" name="Int. J. Syst. Evol. Microbiol.">
        <title>The Global Catalogue of Microorganisms (GCM) 10K type strain sequencing project: providing services to taxonomists for standard genome sequencing and annotation.</title>
        <authorList>
            <consortium name="The Broad Institute Genomics Platform"/>
            <consortium name="The Broad Institute Genome Sequencing Center for Infectious Disease"/>
            <person name="Wu L."/>
            <person name="Ma J."/>
        </authorList>
    </citation>
    <scope>NUCLEOTIDE SEQUENCE [LARGE SCALE GENOMIC DNA]</scope>
    <source>
        <strain evidence="4">CCUG 53903</strain>
    </source>
</reference>
<evidence type="ECO:0000256" key="1">
    <source>
        <dbReference type="SAM" id="Phobius"/>
    </source>
</evidence>
<sequence length="84" mass="8371">MDLLLAAVGWIGAALLLIGYALVSSARLSGDGTAYQLLNLAGSAGLMVNSAYSAAWPSAGLNLVWAAIGTVALVKLARVGVAAK</sequence>
<keyword evidence="1" id="KW-1133">Transmembrane helix</keyword>
<name>A0ABW1CPE0_9ACTN</name>
<dbReference type="NCBIfam" id="NF047864">
    <property type="entry name" value="CBU_0592_membra"/>
    <property type="match status" value="1"/>
</dbReference>
<keyword evidence="4" id="KW-1185">Reference proteome</keyword>
<keyword evidence="1" id="KW-0812">Transmembrane</keyword>
<organism evidence="3 4">
    <name type="scientific">Nonomuraea insulae</name>
    <dbReference type="NCBI Taxonomy" id="1616787"/>
    <lineage>
        <taxon>Bacteria</taxon>
        <taxon>Bacillati</taxon>
        <taxon>Actinomycetota</taxon>
        <taxon>Actinomycetes</taxon>
        <taxon>Streptosporangiales</taxon>
        <taxon>Streptosporangiaceae</taxon>
        <taxon>Nonomuraea</taxon>
    </lineage>
</organism>
<dbReference type="Pfam" id="PF26604">
    <property type="entry name" value="CBU_0592"/>
    <property type="match status" value="1"/>
</dbReference>
<accession>A0ABW1CPE0</accession>
<keyword evidence="1" id="KW-0472">Membrane</keyword>